<dbReference type="EMBL" id="CAUOFW020000670">
    <property type="protein sequence ID" value="CAK9134954.1"/>
    <property type="molecule type" value="Genomic_DNA"/>
</dbReference>
<dbReference type="Proteomes" id="UP001642360">
    <property type="component" value="Unassembled WGS sequence"/>
</dbReference>
<protein>
    <submittedName>
        <fullName evidence="2">Uncharacterized protein</fullName>
    </submittedName>
</protein>
<feature type="region of interest" description="Disordered" evidence="1">
    <location>
        <begin position="116"/>
        <end position="137"/>
    </location>
</feature>
<sequence length="303" mass="32966">MPGTIRVSVLEFDGLSSSSPPSSLSIKVSMGKREYQTWDKGDFSFPLTTLRDNLIVTLQDAEGNDISHTGVQTMSVVQKGMWDDIFLLEGGGHVHMKLQFILSEEERNRVRVMRESAMKKKQGKTLNTNLKSSETSTSVGGSVASSLSINQDISDSQTSVVPAEAVNIGDVTMQAGPLSQLDNQTTPSAADRSEVTLYAPVLQEVEENLTEFHQRALVEKLETHLPHADLSTIPLFGQGASTMLECSESDVAASTKPVSPKLDDDLANKTEKQGPLEKTPSNVRKMISAFESSVSQVFIMLYA</sequence>
<dbReference type="PANTHER" id="PTHR36810">
    <property type="entry name" value="BNACNNG47150D PROTEIN"/>
    <property type="match status" value="1"/>
</dbReference>
<name>A0ABC8QQG9_9AQUA</name>
<feature type="region of interest" description="Disordered" evidence="1">
    <location>
        <begin position="251"/>
        <end position="280"/>
    </location>
</feature>
<organism evidence="2 3">
    <name type="scientific">Ilex paraguariensis</name>
    <name type="common">yerba mate</name>
    <dbReference type="NCBI Taxonomy" id="185542"/>
    <lineage>
        <taxon>Eukaryota</taxon>
        <taxon>Viridiplantae</taxon>
        <taxon>Streptophyta</taxon>
        <taxon>Embryophyta</taxon>
        <taxon>Tracheophyta</taxon>
        <taxon>Spermatophyta</taxon>
        <taxon>Magnoliopsida</taxon>
        <taxon>eudicotyledons</taxon>
        <taxon>Gunneridae</taxon>
        <taxon>Pentapetalae</taxon>
        <taxon>asterids</taxon>
        <taxon>campanulids</taxon>
        <taxon>Aquifoliales</taxon>
        <taxon>Aquifoliaceae</taxon>
        <taxon>Ilex</taxon>
    </lineage>
</organism>
<comment type="caution">
    <text evidence="2">The sequence shown here is derived from an EMBL/GenBank/DDBJ whole genome shotgun (WGS) entry which is preliminary data.</text>
</comment>
<evidence type="ECO:0000256" key="1">
    <source>
        <dbReference type="SAM" id="MobiDB-lite"/>
    </source>
</evidence>
<dbReference type="AlphaFoldDB" id="A0ABC8QQG9"/>
<dbReference type="PANTHER" id="PTHR36810:SF1">
    <property type="entry name" value="OS05G0232200 PROTEIN"/>
    <property type="match status" value="1"/>
</dbReference>
<evidence type="ECO:0000313" key="3">
    <source>
        <dbReference type="Proteomes" id="UP001642360"/>
    </source>
</evidence>
<feature type="compositionally biased region" description="Basic and acidic residues" evidence="1">
    <location>
        <begin position="261"/>
        <end position="275"/>
    </location>
</feature>
<gene>
    <name evidence="2" type="ORF">ILEXP_LOCUS1876</name>
</gene>
<keyword evidence="3" id="KW-1185">Reference proteome</keyword>
<reference evidence="2 3" key="1">
    <citation type="submission" date="2024-02" db="EMBL/GenBank/DDBJ databases">
        <authorList>
            <person name="Vignale AGUSTIN F."/>
            <person name="Sosa J E."/>
            <person name="Modenutti C."/>
        </authorList>
    </citation>
    <scope>NUCLEOTIDE SEQUENCE [LARGE SCALE GENOMIC DNA]</scope>
</reference>
<evidence type="ECO:0000313" key="2">
    <source>
        <dbReference type="EMBL" id="CAK9134954.1"/>
    </source>
</evidence>
<accession>A0ABC8QQG9</accession>
<proteinExistence type="predicted"/>